<reference evidence="3 4" key="1">
    <citation type="submission" date="2015-11" db="EMBL/GenBank/DDBJ databases">
        <title>Genomic analysis of 38 Legionella species identifies large and diverse effector repertoires.</title>
        <authorList>
            <person name="Burstein D."/>
            <person name="Amaro F."/>
            <person name="Zusman T."/>
            <person name="Lifshitz Z."/>
            <person name="Cohen O."/>
            <person name="Gilbert J.A."/>
            <person name="Pupko T."/>
            <person name="Shuman H.A."/>
            <person name="Segal G."/>
        </authorList>
    </citation>
    <scope>NUCLEOTIDE SEQUENCE [LARGE SCALE GENOMIC DNA]</scope>
    <source>
        <strain evidence="3 4">ATCC 49508</strain>
    </source>
</reference>
<gene>
    <name evidence="3" type="ORF">Lwor_0458</name>
</gene>
<dbReference type="RefSeq" id="WP_058492289.1">
    <property type="nucleotide sequence ID" value="NZ_CBCRUR010000005.1"/>
</dbReference>
<protein>
    <submittedName>
        <fullName evidence="3">Uncharacterized protein</fullName>
    </submittedName>
</protein>
<accession>A0A0W1AJY9</accession>
<proteinExistence type="predicted"/>
<organism evidence="3 4">
    <name type="scientific">Legionella worsleiensis</name>
    <dbReference type="NCBI Taxonomy" id="45076"/>
    <lineage>
        <taxon>Bacteria</taxon>
        <taxon>Pseudomonadati</taxon>
        <taxon>Pseudomonadota</taxon>
        <taxon>Gammaproteobacteria</taxon>
        <taxon>Legionellales</taxon>
        <taxon>Legionellaceae</taxon>
        <taxon>Legionella</taxon>
    </lineage>
</organism>
<dbReference type="InterPro" id="IPR041321">
    <property type="entry name" value="Lpg0393_HBD"/>
</dbReference>
<dbReference type="STRING" id="45076.Lwor_0458"/>
<feature type="domain" description="Lpg0393-like VPS9-like" evidence="2">
    <location>
        <begin position="4"/>
        <end position="145"/>
    </location>
</feature>
<dbReference type="EMBL" id="LNZC01000003">
    <property type="protein sequence ID" value="KTD81676.1"/>
    <property type="molecule type" value="Genomic_DNA"/>
</dbReference>
<feature type="domain" description="Lpg0393 helical bundle" evidence="1">
    <location>
        <begin position="170"/>
        <end position="250"/>
    </location>
</feature>
<keyword evidence="4" id="KW-1185">Reference proteome</keyword>
<sequence length="287" mass="33198">MLSSSHDYLQALRHGHYLRFLEWPQFIVQHYATQDHPIGADEAINLIIFEWLNHGFCEEDIRHMALLTAVYDLDTNPIRAELAYAFTSLSISLTSCMVYQSTNLQRNLIKSEPVTARDITLLIREQGDALDGCYFAEQLELENRRLQRYKESLDKDLVIGTYEQINAMTQPRYLTDEYITVLEHAQIANDQLHPSRLSLIKRLAQYLKEQTEYTEQVKEEIGVYVARLWEMNPAPFEEEYLNALSTGTSIANLWKMAVSYGLMFFSILQPSTLPSITDETLDKSAKM</sequence>
<name>A0A0W1AJY9_9GAMM</name>
<dbReference type="Pfam" id="PF22035">
    <property type="entry name" value="Lpg0393_VPS9"/>
    <property type="match status" value="1"/>
</dbReference>
<evidence type="ECO:0000259" key="2">
    <source>
        <dbReference type="Pfam" id="PF22035"/>
    </source>
</evidence>
<dbReference type="AlphaFoldDB" id="A0A0W1AJY9"/>
<evidence type="ECO:0000259" key="1">
    <source>
        <dbReference type="Pfam" id="PF18534"/>
    </source>
</evidence>
<dbReference type="InterPro" id="IPR054178">
    <property type="entry name" value="Lpg0393-like_VPS9"/>
</dbReference>
<dbReference type="PATRIC" id="fig|45076.6.peg.506"/>
<dbReference type="OrthoDB" id="5648585at2"/>
<evidence type="ECO:0000313" key="4">
    <source>
        <dbReference type="Proteomes" id="UP000054662"/>
    </source>
</evidence>
<evidence type="ECO:0000313" key="3">
    <source>
        <dbReference type="EMBL" id="KTD81676.1"/>
    </source>
</evidence>
<comment type="caution">
    <text evidence="3">The sequence shown here is derived from an EMBL/GenBank/DDBJ whole genome shotgun (WGS) entry which is preliminary data.</text>
</comment>
<dbReference type="Pfam" id="PF18534">
    <property type="entry name" value="HBD"/>
    <property type="match status" value="1"/>
</dbReference>
<dbReference type="Proteomes" id="UP000054662">
    <property type="component" value="Unassembled WGS sequence"/>
</dbReference>